<accession>A6I8V3</accession>
<protein>
    <submittedName>
        <fullName evidence="1">Golgi associated, gamma adaptin ear containing, ARF binding protein 2, isoform CRA_b</fullName>
    </submittedName>
</protein>
<proteinExistence type="predicted"/>
<dbReference type="Proteomes" id="UP000234681">
    <property type="component" value="Chromosome 1"/>
</dbReference>
<dbReference type="AlphaFoldDB" id="A6I8V3"/>
<evidence type="ECO:0000313" key="1">
    <source>
        <dbReference type="EMBL" id="EDM17575.1"/>
    </source>
</evidence>
<name>A6I8V3_RAT</name>
<reference evidence="1 2" key="1">
    <citation type="submission" date="2005-09" db="EMBL/GenBank/DDBJ databases">
        <authorList>
            <person name="Mural R.J."/>
            <person name="Li P.W."/>
            <person name="Adams M.D."/>
            <person name="Amanatides P.G."/>
            <person name="Baden-Tillson H."/>
            <person name="Barnstead M."/>
            <person name="Chin S.H."/>
            <person name="Dew I."/>
            <person name="Evans C.A."/>
            <person name="Ferriera S."/>
            <person name="Flanigan M."/>
            <person name="Fosler C."/>
            <person name="Glodek A."/>
            <person name="Gu Z."/>
            <person name="Holt R.A."/>
            <person name="Jennings D."/>
            <person name="Kraft C.L."/>
            <person name="Lu F."/>
            <person name="Nguyen T."/>
            <person name="Nusskern D.R."/>
            <person name="Pfannkoch C.M."/>
            <person name="Sitter C."/>
            <person name="Sutton G.G."/>
            <person name="Venter J.C."/>
            <person name="Wang Z."/>
            <person name="Woodage T."/>
            <person name="Zheng X.H."/>
            <person name="Zhong F."/>
        </authorList>
    </citation>
    <scope>NUCLEOTIDE SEQUENCE [LARGE SCALE GENOMIC DNA]</scope>
    <source>
        <strain>BN</strain>
        <strain evidence="2">Sprague-Dawley</strain>
    </source>
</reference>
<gene>
    <name evidence="1 3" type="primary">Gga2</name>
    <name evidence="1" type="ORF">rCG_40071</name>
</gene>
<evidence type="ECO:0000313" key="2">
    <source>
        <dbReference type="Proteomes" id="UP000234681"/>
    </source>
</evidence>
<sequence length="178" mass="19904">MLVDTVAPASSWSFISQSFFHVLLIFSFIHSVPCQPLKVLVAPRLLFSGTLERDLVGLVTECVFWGTLFQEWPCLHFSLANAACRRSGRPSKWNVCCSGSGKGRAMRPGDHTWWANHVLHYSALDSPLDGPSEALFRPWVLWVGQPVWALTQDPQCHLHSFCSQTSQSSFIVTLCSLL</sequence>
<dbReference type="AGR" id="RGD:1304800"/>
<evidence type="ECO:0000313" key="3">
    <source>
        <dbReference type="RGD" id="1304800"/>
    </source>
</evidence>
<organism evidence="1 2">
    <name type="scientific">Rattus norvegicus</name>
    <name type="common">Rat</name>
    <dbReference type="NCBI Taxonomy" id="10116"/>
    <lineage>
        <taxon>Eukaryota</taxon>
        <taxon>Metazoa</taxon>
        <taxon>Chordata</taxon>
        <taxon>Craniata</taxon>
        <taxon>Vertebrata</taxon>
        <taxon>Euteleostomi</taxon>
        <taxon>Mammalia</taxon>
        <taxon>Eutheria</taxon>
        <taxon>Euarchontoglires</taxon>
        <taxon>Glires</taxon>
        <taxon>Rodentia</taxon>
        <taxon>Myomorpha</taxon>
        <taxon>Muroidea</taxon>
        <taxon>Muridae</taxon>
        <taxon>Murinae</taxon>
        <taxon>Rattus</taxon>
    </lineage>
</organism>
<dbReference type="RGD" id="1304800">
    <property type="gene designation" value="Gga2"/>
</dbReference>
<dbReference type="EMBL" id="CH473956">
    <property type="protein sequence ID" value="EDM17575.1"/>
    <property type="molecule type" value="Genomic_DNA"/>
</dbReference>